<dbReference type="GO" id="GO:0000076">
    <property type="term" value="P:DNA replication checkpoint signaling"/>
    <property type="evidence" value="ECO:0007669"/>
    <property type="project" value="TreeGrafter"/>
</dbReference>
<feature type="compositionally biased region" description="Basic and acidic residues" evidence="8">
    <location>
        <begin position="963"/>
        <end position="979"/>
    </location>
</feature>
<dbReference type="EMBL" id="JAVHNS010000004">
    <property type="protein sequence ID" value="KAK6357790.1"/>
    <property type="molecule type" value="Genomic_DNA"/>
</dbReference>
<evidence type="ECO:0000256" key="4">
    <source>
        <dbReference type="ARBA" id="ARBA00022880"/>
    </source>
</evidence>
<feature type="compositionally biased region" description="Acidic residues" evidence="8">
    <location>
        <begin position="1032"/>
        <end position="1047"/>
    </location>
</feature>
<evidence type="ECO:0000313" key="10">
    <source>
        <dbReference type="EMBL" id="KAK6357790.1"/>
    </source>
</evidence>
<organism evidence="10 11">
    <name type="scientific">Orbilia blumenaviensis</name>
    <dbReference type="NCBI Taxonomy" id="1796055"/>
    <lineage>
        <taxon>Eukaryota</taxon>
        <taxon>Fungi</taxon>
        <taxon>Dikarya</taxon>
        <taxon>Ascomycota</taxon>
        <taxon>Pezizomycotina</taxon>
        <taxon>Orbiliomycetes</taxon>
        <taxon>Orbiliales</taxon>
        <taxon>Orbiliaceae</taxon>
        <taxon>Orbilia</taxon>
    </lineage>
</organism>
<dbReference type="InterPro" id="IPR044998">
    <property type="entry name" value="Timeless"/>
</dbReference>
<comment type="similarity">
    <text evidence="2">Belongs to the timeless family.</text>
</comment>
<dbReference type="PANTHER" id="PTHR22940:SF4">
    <property type="entry name" value="PROTEIN TIMELESS HOMOLOG"/>
    <property type="match status" value="1"/>
</dbReference>
<feature type="compositionally biased region" description="Basic and acidic residues" evidence="8">
    <location>
        <begin position="1002"/>
        <end position="1011"/>
    </location>
</feature>
<evidence type="ECO:0000256" key="6">
    <source>
        <dbReference type="ARBA" id="ARBA00023254"/>
    </source>
</evidence>
<evidence type="ECO:0000259" key="9">
    <source>
        <dbReference type="Pfam" id="PF04821"/>
    </source>
</evidence>
<dbReference type="Proteomes" id="UP001373714">
    <property type="component" value="Unassembled WGS sequence"/>
</dbReference>
<dbReference type="GO" id="GO:0043111">
    <property type="term" value="P:replication fork arrest"/>
    <property type="evidence" value="ECO:0007669"/>
    <property type="project" value="TreeGrafter"/>
</dbReference>
<name>A0AAV9VDD9_9PEZI</name>
<dbReference type="GO" id="GO:0006281">
    <property type="term" value="P:DNA repair"/>
    <property type="evidence" value="ECO:0007669"/>
    <property type="project" value="TreeGrafter"/>
</dbReference>
<comment type="caution">
    <text evidence="10">The sequence shown here is derived from an EMBL/GenBank/DDBJ whole genome shotgun (WGS) entry which is preliminary data.</text>
</comment>
<dbReference type="GO" id="GO:0031298">
    <property type="term" value="C:replication fork protection complex"/>
    <property type="evidence" value="ECO:0007669"/>
    <property type="project" value="TreeGrafter"/>
</dbReference>
<keyword evidence="7" id="KW-0131">Cell cycle</keyword>
<evidence type="ECO:0000256" key="3">
    <source>
        <dbReference type="ARBA" id="ARBA00021529"/>
    </source>
</evidence>
<dbReference type="Pfam" id="PF04821">
    <property type="entry name" value="TIMELESS"/>
    <property type="match status" value="1"/>
</dbReference>
<keyword evidence="11" id="KW-1185">Reference proteome</keyword>
<proteinExistence type="inferred from homology"/>
<dbReference type="PANTHER" id="PTHR22940">
    <property type="entry name" value="TIMEOUT/TIMELESS-2"/>
    <property type="match status" value="1"/>
</dbReference>
<keyword evidence="6" id="KW-0469">Meiosis</keyword>
<evidence type="ECO:0000256" key="1">
    <source>
        <dbReference type="ARBA" id="ARBA00004123"/>
    </source>
</evidence>
<feature type="region of interest" description="Disordered" evidence="8">
    <location>
        <begin position="902"/>
        <end position="1056"/>
    </location>
</feature>
<evidence type="ECO:0000313" key="11">
    <source>
        <dbReference type="Proteomes" id="UP001373714"/>
    </source>
</evidence>
<sequence length="1056" mass="119173">MKMDVTEPHFKKNNTDGIDPLLRAHIYGLVSALGGPSPDDPNIYTLGDDVLGCLRDIKRWLKGYDEKLDRLDVARCLSEANIIVDLLEILSQSSTEGALISNRPNKIGIACIELLVPLTWPLNKTELSMTVNHHRHLAVLQRSQAYYKKSILAHRSGCILKACCVNALPSMAVALRERTPREEGVIRLVLYLIRNILQIKEPGTEHDSTWEEISKASTIESLDSQGVLNILLSITSGVPEQFEQQDVIIIEIIFYLLLGINMQHLATSMLGTESTKVKDPLAHILKSEQIPMGSKAQSRHTRFGTTIVLKQDGGQRKVVTGHSALLDEGAGLQKLDATKKWHKPSNNRANKSAMLGGGVHLSSDAQRRLCGFLSQALISGFSCLFQNVRKAIERDSERVIGSAHIAQLFFVGGSLMEFGRVLKQNGVILMDSRTLTIREFSTMLQPETFIILFRHIREGLESKSWDHVRVGCRYFTQALLMVLDMIYSQDQSEKSIAENIFSRIFYEETLQDLMIAVLRSGRKQALEYLDTLTEMIHVYLRCLERYSKSSAGMVVRSKRAPKLRSGNVETYSGSDSDTKKTGRLQAEKLFDFQQCESKFLSQSAVEPFLDFLSHYPDLDPSQTKRCINFLHRVFVKRGATVGLFHIKAIRLLQSLARDTRGSPDYSEVTGFVQYFSKHLVRKLNEYPILFVEILFQKSSKISYFLQHGEDRDRNTREPRLPAMLTIEGALDKDQQIAVAVSFAAQHDTCRKQFDWVETVLYRAAEERAREMGAISTSTSFDEGYDGMDKLRSIVIEFENTDQARLHFLSSELQLVMSVLGFASEGSRYDEFCYILPNDISPQILQGNITAFLQYRKSPISELDGRTLEDCLTARRRRSEAADTGLPDEFDADSVDEEFEFPDNLRDIKSGGTAKSRVSKKRRAIDESEARRRRHERKAKERERRQGIKSGLYIASSDDDSDVERDREFFENERVLREAMSKATINGEGNSETEKRRPHKKRSMLEETAREPKRLRKTFGSDSGSNGGGSGGGDEEAESNDSDSESDEGSSNSRESG</sequence>
<comment type="subcellular location">
    <subcellularLocation>
        <location evidence="1">Nucleus</location>
    </subcellularLocation>
</comment>
<evidence type="ECO:0000256" key="2">
    <source>
        <dbReference type="ARBA" id="ARBA00008174"/>
    </source>
</evidence>
<feature type="domain" description="Timeless N-terminal" evidence="9">
    <location>
        <begin position="44"/>
        <end position="308"/>
    </location>
</feature>
<dbReference type="InterPro" id="IPR006906">
    <property type="entry name" value="Timeless_N"/>
</dbReference>
<dbReference type="AlphaFoldDB" id="A0AAV9VDD9"/>
<protein>
    <recommendedName>
        <fullName evidence="3">Topoisomerase 1-associated factor 1</fullName>
    </recommendedName>
</protein>
<gene>
    <name evidence="10" type="primary">TOF1_1</name>
    <name evidence="10" type="ORF">TWF730_007155</name>
</gene>
<dbReference type="GO" id="GO:0003677">
    <property type="term" value="F:DNA binding"/>
    <property type="evidence" value="ECO:0007669"/>
    <property type="project" value="TreeGrafter"/>
</dbReference>
<reference evidence="10 11" key="1">
    <citation type="submission" date="2019-10" db="EMBL/GenBank/DDBJ databases">
        <authorList>
            <person name="Palmer J.M."/>
        </authorList>
    </citation>
    <scope>NUCLEOTIDE SEQUENCE [LARGE SCALE GENOMIC DNA]</scope>
    <source>
        <strain evidence="10 11">TWF730</strain>
    </source>
</reference>
<keyword evidence="4" id="KW-0236">DNA replication inhibitor</keyword>
<keyword evidence="5" id="KW-0539">Nucleus</keyword>
<dbReference type="GO" id="GO:0051321">
    <property type="term" value="P:meiotic cell cycle"/>
    <property type="evidence" value="ECO:0007669"/>
    <property type="project" value="UniProtKB-KW"/>
</dbReference>
<accession>A0AAV9VDD9</accession>
<evidence type="ECO:0000256" key="5">
    <source>
        <dbReference type="ARBA" id="ARBA00023242"/>
    </source>
</evidence>
<evidence type="ECO:0000256" key="8">
    <source>
        <dbReference type="SAM" id="MobiDB-lite"/>
    </source>
</evidence>
<evidence type="ECO:0000256" key="7">
    <source>
        <dbReference type="ARBA" id="ARBA00023306"/>
    </source>
</evidence>